<keyword evidence="1" id="KW-0175">Coiled coil</keyword>
<name>A0ABX1CVX5_9FLAO</name>
<evidence type="ECO:0000256" key="1">
    <source>
        <dbReference type="SAM" id="Coils"/>
    </source>
</evidence>
<dbReference type="NCBIfam" id="NF033542">
    <property type="entry name" value="transpos_IS110"/>
    <property type="match status" value="1"/>
</dbReference>
<dbReference type="RefSeq" id="WP_168137575.1">
    <property type="nucleotide sequence ID" value="NZ_JAAVJR010000003.1"/>
</dbReference>
<comment type="caution">
    <text evidence="4">The sequence shown here is derived from an EMBL/GenBank/DDBJ whole genome shotgun (WGS) entry which is preliminary data.</text>
</comment>
<sequence length="333" mass="38390">MKVEKFSVGIDISKDFLDCIIGFYPTGDAIKFSKVKRFKNCIDGFEDLLGWVEKGRNSSKILFVMEATGVYYENLAYWLSGRDLSLAVILPNKVNHFSKSHNFKTKTDNVDAQILSRMGLERRLDRWQVPSPQMREIKFLTREYRDLKSKLVCAKNQLHAKTTAYKCPKSLQKRLKRQIKMLEKQVLEVEAELRITVMEDDALADQVERIESIPGVSFMTIICILGETDAFALIRNSKQLVSYCGLDIQHHQSGNTEGKQRVSKKGNSYIRSALYMPALSALQHNPDLKIFYNRLVDKNKLKKKAVTAVARKLLILIYVLWKNNSEFEYNYAN</sequence>
<dbReference type="Pfam" id="PF01548">
    <property type="entry name" value="DEDD_Tnp_IS110"/>
    <property type="match status" value="1"/>
</dbReference>
<reference evidence="4 5" key="1">
    <citation type="submission" date="2020-03" db="EMBL/GenBank/DDBJ databases">
        <title>Salinimicrobium sp. nov, isolated from SCS.</title>
        <authorList>
            <person name="Cao W.R."/>
        </authorList>
    </citation>
    <scope>NUCLEOTIDE SEQUENCE [LARGE SCALE GENOMIC DNA]</scope>
    <source>
        <strain evidence="5">J15B91</strain>
    </source>
</reference>
<feature type="coiled-coil region" evidence="1">
    <location>
        <begin position="137"/>
        <end position="192"/>
    </location>
</feature>
<protein>
    <submittedName>
        <fullName evidence="4">IS110 family transposase</fullName>
    </submittedName>
</protein>
<keyword evidence="5" id="KW-1185">Reference proteome</keyword>
<evidence type="ECO:0000313" key="4">
    <source>
        <dbReference type="EMBL" id="NJW52450.1"/>
    </source>
</evidence>
<dbReference type="Proteomes" id="UP000703674">
    <property type="component" value="Unassembled WGS sequence"/>
</dbReference>
<dbReference type="Pfam" id="PF02371">
    <property type="entry name" value="Transposase_20"/>
    <property type="match status" value="1"/>
</dbReference>
<evidence type="ECO:0000313" key="5">
    <source>
        <dbReference type="Proteomes" id="UP000703674"/>
    </source>
</evidence>
<feature type="domain" description="Transposase IS116/IS110/IS902 C-terminal" evidence="3">
    <location>
        <begin position="208"/>
        <end position="292"/>
    </location>
</feature>
<dbReference type="InterPro" id="IPR002525">
    <property type="entry name" value="Transp_IS110-like_N"/>
</dbReference>
<dbReference type="PANTHER" id="PTHR33055:SF13">
    <property type="entry name" value="TRANSPOSASE"/>
    <property type="match status" value="1"/>
</dbReference>
<proteinExistence type="predicted"/>
<dbReference type="InterPro" id="IPR003346">
    <property type="entry name" value="Transposase_20"/>
</dbReference>
<dbReference type="EMBL" id="JAAVJR010000003">
    <property type="protein sequence ID" value="NJW52450.1"/>
    <property type="molecule type" value="Genomic_DNA"/>
</dbReference>
<dbReference type="InterPro" id="IPR047650">
    <property type="entry name" value="Transpos_IS110"/>
</dbReference>
<evidence type="ECO:0000259" key="3">
    <source>
        <dbReference type="Pfam" id="PF02371"/>
    </source>
</evidence>
<gene>
    <name evidence="4" type="ORF">HC175_05915</name>
</gene>
<dbReference type="PANTHER" id="PTHR33055">
    <property type="entry name" value="TRANSPOSASE FOR INSERTION SEQUENCE ELEMENT IS1111A"/>
    <property type="match status" value="1"/>
</dbReference>
<feature type="domain" description="Transposase IS110-like N-terminal" evidence="2">
    <location>
        <begin position="8"/>
        <end position="160"/>
    </location>
</feature>
<organism evidence="4 5">
    <name type="scientific">Salinimicrobium oceani</name>
    <dbReference type="NCBI Taxonomy" id="2722702"/>
    <lineage>
        <taxon>Bacteria</taxon>
        <taxon>Pseudomonadati</taxon>
        <taxon>Bacteroidota</taxon>
        <taxon>Flavobacteriia</taxon>
        <taxon>Flavobacteriales</taxon>
        <taxon>Flavobacteriaceae</taxon>
        <taxon>Salinimicrobium</taxon>
    </lineage>
</organism>
<accession>A0ABX1CVX5</accession>
<evidence type="ECO:0000259" key="2">
    <source>
        <dbReference type="Pfam" id="PF01548"/>
    </source>
</evidence>